<dbReference type="PANTHER" id="PTHR32093:SF159">
    <property type="entry name" value="OS02G0616100 PROTEIN"/>
    <property type="match status" value="1"/>
</dbReference>
<dbReference type="PANTHER" id="PTHR32093">
    <property type="entry name" value="LEUCINE-RICH REPEAT EXTENSIN-LIKE PROTEIN 3-RELATED"/>
    <property type="match status" value="1"/>
</dbReference>
<dbReference type="AlphaFoldDB" id="A0A811R737"/>
<reference evidence="6" key="1">
    <citation type="submission" date="2020-10" db="EMBL/GenBank/DDBJ databases">
        <authorList>
            <person name="Han B."/>
            <person name="Lu T."/>
            <person name="Zhao Q."/>
            <person name="Huang X."/>
            <person name="Zhao Y."/>
        </authorList>
    </citation>
    <scope>NUCLEOTIDE SEQUENCE</scope>
</reference>
<comment type="caution">
    <text evidence="6">The sequence shown here is derived from an EMBL/GenBank/DDBJ whole genome shotgun (WGS) entry which is preliminary data.</text>
</comment>
<dbReference type="EMBL" id="CAJGYO010000013">
    <property type="protein sequence ID" value="CAD6265892.1"/>
    <property type="molecule type" value="Genomic_DNA"/>
</dbReference>
<gene>
    <name evidence="6" type="ORF">NCGR_LOCUS49197</name>
</gene>
<sequence>MDNRLKFPLTHSLLLLLCYAAAVVPGSAAPEYRRSRAPVTYYPQPNDFPNEQLYHAYVVIQRFKNTITCDPRHITSSWIGHNICGKTTYVGFECATLPGHGNNNLTVTSVSFDGFGLCAPRLEGFIDQLPDLALFQASANNFGGDIPSLAGLDYLLKIQIIDEYAQADFSAGTPQRPDFLYLCLKDLLCRLENTLHKEVLPDYTNAKALLLNNNFQSGSLPANLGFSKLSYLALANNNFSGTIPPSIQHLQGSLLEILLLNNQLSGCLPHELGMLTNAAVIDAGMNHLTGPIPSSFSCLSSVEQLNLAGNRLYGEVPDALCKLPAGPAGRLANLSLSGNYFTSIGPACAAMIKDGVLDVNKNCIPGLDNQRRPVECAAFLSQPKTMCRASSTQVKCPAAASQNAAARGNRKARDYYSYVTYATLHG</sequence>
<keyword evidence="7" id="KW-1185">Reference proteome</keyword>
<evidence type="ECO:0000256" key="4">
    <source>
        <dbReference type="ARBA" id="ARBA00022737"/>
    </source>
</evidence>
<evidence type="ECO:0000256" key="5">
    <source>
        <dbReference type="SAM" id="SignalP"/>
    </source>
</evidence>
<keyword evidence="4" id="KW-0677">Repeat</keyword>
<feature type="signal peptide" evidence="5">
    <location>
        <begin position="1"/>
        <end position="28"/>
    </location>
</feature>
<evidence type="ECO:0000256" key="2">
    <source>
        <dbReference type="ARBA" id="ARBA00022525"/>
    </source>
</evidence>
<dbReference type="InterPro" id="IPR001611">
    <property type="entry name" value="Leu-rich_rpt"/>
</dbReference>
<dbReference type="Gene3D" id="3.80.10.10">
    <property type="entry name" value="Ribonuclease Inhibitor"/>
    <property type="match status" value="1"/>
</dbReference>
<keyword evidence="3 5" id="KW-0732">Signal</keyword>
<comment type="subcellular location">
    <subcellularLocation>
        <location evidence="1">Secreted</location>
    </subcellularLocation>
</comment>
<proteinExistence type="predicted"/>
<organism evidence="6 7">
    <name type="scientific">Miscanthus lutarioriparius</name>
    <dbReference type="NCBI Taxonomy" id="422564"/>
    <lineage>
        <taxon>Eukaryota</taxon>
        <taxon>Viridiplantae</taxon>
        <taxon>Streptophyta</taxon>
        <taxon>Embryophyta</taxon>
        <taxon>Tracheophyta</taxon>
        <taxon>Spermatophyta</taxon>
        <taxon>Magnoliopsida</taxon>
        <taxon>Liliopsida</taxon>
        <taxon>Poales</taxon>
        <taxon>Poaceae</taxon>
        <taxon>PACMAD clade</taxon>
        <taxon>Panicoideae</taxon>
        <taxon>Andropogonodae</taxon>
        <taxon>Andropogoneae</taxon>
        <taxon>Saccharinae</taxon>
        <taxon>Miscanthus</taxon>
    </lineage>
</organism>
<evidence type="ECO:0000313" key="6">
    <source>
        <dbReference type="EMBL" id="CAD6265892.1"/>
    </source>
</evidence>
<dbReference type="GO" id="GO:0005576">
    <property type="term" value="C:extracellular region"/>
    <property type="evidence" value="ECO:0007669"/>
    <property type="project" value="UniProtKB-SubCell"/>
</dbReference>
<accession>A0A811R737</accession>
<evidence type="ECO:0000313" key="7">
    <source>
        <dbReference type="Proteomes" id="UP000604825"/>
    </source>
</evidence>
<name>A0A811R737_9POAL</name>
<dbReference type="InterPro" id="IPR051582">
    <property type="entry name" value="LRR_extensin-like_regulator"/>
</dbReference>
<keyword evidence="2" id="KW-0964">Secreted</keyword>
<evidence type="ECO:0000256" key="1">
    <source>
        <dbReference type="ARBA" id="ARBA00004613"/>
    </source>
</evidence>
<dbReference type="Proteomes" id="UP000604825">
    <property type="component" value="Unassembled WGS sequence"/>
</dbReference>
<dbReference type="InterPro" id="IPR032675">
    <property type="entry name" value="LRR_dom_sf"/>
</dbReference>
<evidence type="ECO:0000256" key="3">
    <source>
        <dbReference type="ARBA" id="ARBA00022729"/>
    </source>
</evidence>
<protein>
    <submittedName>
        <fullName evidence="6">Uncharacterized protein</fullName>
    </submittedName>
</protein>
<dbReference type="OrthoDB" id="663473at2759"/>
<dbReference type="Pfam" id="PF00560">
    <property type="entry name" value="LRR_1"/>
    <property type="match status" value="2"/>
</dbReference>
<dbReference type="SUPFAM" id="SSF52058">
    <property type="entry name" value="L domain-like"/>
    <property type="match status" value="1"/>
</dbReference>
<feature type="chain" id="PRO_5032281060" evidence="5">
    <location>
        <begin position="29"/>
        <end position="426"/>
    </location>
</feature>